<evidence type="ECO:0000313" key="2">
    <source>
        <dbReference type="EMBL" id="NMH64164.1"/>
    </source>
</evidence>
<protein>
    <submittedName>
        <fullName evidence="2">VOC family protein</fullName>
    </submittedName>
</protein>
<dbReference type="Proteomes" id="UP000737113">
    <property type="component" value="Unassembled WGS sequence"/>
</dbReference>
<evidence type="ECO:0000313" key="3">
    <source>
        <dbReference type="Proteomes" id="UP000737113"/>
    </source>
</evidence>
<organism evidence="2 3">
    <name type="scientific">Shewanella salipaludis</name>
    <dbReference type="NCBI Taxonomy" id="2723052"/>
    <lineage>
        <taxon>Bacteria</taxon>
        <taxon>Pseudomonadati</taxon>
        <taxon>Pseudomonadota</taxon>
        <taxon>Gammaproteobacteria</taxon>
        <taxon>Alteromonadales</taxon>
        <taxon>Shewanellaceae</taxon>
        <taxon>Shewanella</taxon>
    </lineage>
</organism>
<dbReference type="EMBL" id="JAAXYH010000002">
    <property type="protein sequence ID" value="NMH64164.1"/>
    <property type="molecule type" value="Genomic_DNA"/>
</dbReference>
<dbReference type="PANTHER" id="PTHR21366:SF14">
    <property type="entry name" value="GLYOXALASE DOMAIN-CONTAINING PROTEIN 5"/>
    <property type="match status" value="1"/>
</dbReference>
<dbReference type="PROSITE" id="PS51819">
    <property type="entry name" value="VOC"/>
    <property type="match status" value="1"/>
</dbReference>
<accession>A0A972JJK2</accession>
<dbReference type="InterPro" id="IPR037523">
    <property type="entry name" value="VOC_core"/>
</dbReference>
<dbReference type="Pfam" id="PF00903">
    <property type="entry name" value="Glyoxalase"/>
    <property type="match status" value="1"/>
</dbReference>
<dbReference type="RefSeq" id="WP_169562861.1">
    <property type="nucleotide sequence ID" value="NZ_JAAXYH010000002.1"/>
</dbReference>
<gene>
    <name evidence="2" type="ORF">HC757_03100</name>
</gene>
<proteinExistence type="predicted"/>
<dbReference type="AlphaFoldDB" id="A0A972JJK2"/>
<sequence>MISILDLDHIVLNCRDLAASEAFYCRVLGCRVERRLAEPVLVQLRAGAALIDLTYAEPGEDKPRVLTGNMAHFCLNLAQTDGRALLAHLRQHGVRHESLSEKYGARGYSQSVYIYDPDDNKVELKLLAPRHSGHSDDQES</sequence>
<name>A0A972JJK2_9GAMM</name>
<dbReference type="Gene3D" id="3.10.180.10">
    <property type="entry name" value="2,3-Dihydroxybiphenyl 1,2-Dioxygenase, domain 1"/>
    <property type="match status" value="1"/>
</dbReference>
<keyword evidence="3" id="KW-1185">Reference proteome</keyword>
<dbReference type="SUPFAM" id="SSF54593">
    <property type="entry name" value="Glyoxalase/Bleomycin resistance protein/Dihydroxybiphenyl dioxygenase"/>
    <property type="match status" value="1"/>
</dbReference>
<feature type="domain" description="VOC" evidence="1">
    <location>
        <begin position="6"/>
        <end position="127"/>
    </location>
</feature>
<dbReference type="InterPro" id="IPR050383">
    <property type="entry name" value="GlyoxalaseI/FosfomycinResist"/>
</dbReference>
<comment type="caution">
    <text evidence="2">The sequence shown here is derived from an EMBL/GenBank/DDBJ whole genome shotgun (WGS) entry which is preliminary data.</text>
</comment>
<dbReference type="InterPro" id="IPR029068">
    <property type="entry name" value="Glyas_Bleomycin-R_OHBP_Dase"/>
</dbReference>
<evidence type="ECO:0000259" key="1">
    <source>
        <dbReference type="PROSITE" id="PS51819"/>
    </source>
</evidence>
<dbReference type="InterPro" id="IPR004360">
    <property type="entry name" value="Glyas_Fos-R_dOase_dom"/>
</dbReference>
<dbReference type="PANTHER" id="PTHR21366">
    <property type="entry name" value="GLYOXALASE FAMILY PROTEIN"/>
    <property type="match status" value="1"/>
</dbReference>
<reference evidence="2" key="1">
    <citation type="submission" date="2020-04" db="EMBL/GenBank/DDBJ databases">
        <title>Description of Shewanella salipaludis sp. nov., isolated from a salt marsh.</title>
        <authorList>
            <person name="Park S."/>
            <person name="Yoon J.-H."/>
        </authorList>
    </citation>
    <scope>NUCLEOTIDE SEQUENCE</scope>
    <source>
        <strain evidence="2">SHSM-M6</strain>
    </source>
</reference>